<dbReference type="EMBL" id="BNJQ01000012">
    <property type="protein sequence ID" value="GHP06246.1"/>
    <property type="molecule type" value="Genomic_DNA"/>
</dbReference>
<comment type="caution">
    <text evidence="3">The sequence shown here is derived from an EMBL/GenBank/DDBJ whole genome shotgun (WGS) entry which is preliminary data.</text>
</comment>
<dbReference type="InterPro" id="IPR041667">
    <property type="entry name" value="Cupin_8"/>
</dbReference>
<reference evidence="3" key="1">
    <citation type="submission" date="2020-10" db="EMBL/GenBank/DDBJ databases">
        <title>Unveiling of a novel bifunctional photoreceptor, Dualchrome1, isolated from a cosmopolitan green alga.</title>
        <authorList>
            <person name="Suzuki S."/>
            <person name="Kawachi M."/>
        </authorList>
    </citation>
    <scope>NUCLEOTIDE SEQUENCE</scope>
    <source>
        <strain evidence="3">NIES 2893</strain>
    </source>
</reference>
<protein>
    <recommendedName>
        <fullName evidence="2">JmjC domain-containing protein</fullName>
    </recommendedName>
</protein>
<feature type="domain" description="JmjC" evidence="2">
    <location>
        <begin position="244"/>
        <end position="392"/>
    </location>
</feature>
<sequence length="392" mass="42731">MAPSSRAQPMHERRHELAQLVAKDLSSSSSSSSLSSLLLAAYSSAAAASDASDATSASWALYTSSSSDSSVDSVQSAFILSSLQLASLLPPSEALQAMRHLDMALMLNAPYELLEDILHKVEPLAQALHKNSLAPCPPWFQATTSSTTSSSYPPLLTPSAPPPQASFKKEYYNPGKPLLLPEHALDWPAVQRWSNLAYLDAALGHRTVPLEMGTFPATFREETLRFGEFARNHLAVEQSTSSPAYLAQHALLEQVPALADDVGTPPYVDELSSEETRVLCWIGTAHTVTPLHYDSYDTMFVQVVGTKRFTLFDKTETPRLYRTRRESTRANASTTNFSAVDVDAPDLDKYPLFAEASGVTVTLEPGDVLYIPSNVWHHVRALTPSASISFAF</sequence>
<gene>
    <name evidence="3" type="ORF">PPROV_000499300</name>
</gene>
<evidence type="ECO:0000256" key="1">
    <source>
        <dbReference type="ARBA" id="ARBA00006801"/>
    </source>
</evidence>
<dbReference type="SUPFAM" id="SSF51197">
    <property type="entry name" value="Clavaminate synthase-like"/>
    <property type="match status" value="1"/>
</dbReference>
<dbReference type="InterPro" id="IPR003347">
    <property type="entry name" value="JmjC_dom"/>
</dbReference>
<dbReference type="OrthoDB" id="496616at2759"/>
<evidence type="ECO:0000259" key="2">
    <source>
        <dbReference type="PROSITE" id="PS51184"/>
    </source>
</evidence>
<evidence type="ECO:0000313" key="3">
    <source>
        <dbReference type="EMBL" id="GHP06246.1"/>
    </source>
</evidence>
<dbReference type="SMART" id="SM00558">
    <property type="entry name" value="JmjC"/>
    <property type="match status" value="1"/>
</dbReference>
<dbReference type="PANTHER" id="PTHR12461:SF105">
    <property type="entry name" value="HYPOXIA-INDUCIBLE FACTOR 1-ALPHA INHIBITOR"/>
    <property type="match status" value="1"/>
</dbReference>
<dbReference type="AlphaFoldDB" id="A0A830HG11"/>
<keyword evidence="4" id="KW-1185">Reference proteome</keyword>
<comment type="similarity">
    <text evidence="1">Belongs to the JARID1 histone demethylase family.</text>
</comment>
<dbReference type="Pfam" id="PF13621">
    <property type="entry name" value="Cupin_8"/>
    <property type="match status" value="1"/>
</dbReference>
<dbReference type="Gene3D" id="2.60.120.650">
    <property type="entry name" value="Cupin"/>
    <property type="match status" value="1"/>
</dbReference>
<name>A0A830HG11_9CHLO</name>
<accession>A0A830HG11</accession>
<organism evidence="3 4">
    <name type="scientific">Pycnococcus provasolii</name>
    <dbReference type="NCBI Taxonomy" id="41880"/>
    <lineage>
        <taxon>Eukaryota</taxon>
        <taxon>Viridiplantae</taxon>
        <taxon>Chlorophyta</taxon>
        <taxon>Pseudoscourfieldiophyceae</taxon>
        <taxon>Pseudoscourfieldiales</taxon>
        <taxon>Pycnococcaceae</taxon>
        <taxon>Pycnococcus</taxon>
    </lineage>
</organism>
<dbReference type="PANTHER" id="PTHR12461">
    <property type="entry name" value="HYPOXIA-INDUCIBLE FACTOR 1 ALPHA INHIBITOR-RELATED"/>
    <property type="match status" value="1"/>
</dbReference>
<proteinExistence type="inferred from homology"/>
<evidence type="ECO:0000313" key="4">
    <source>
        <dbReference type="Proteomes" id="UP000660262"/>
    </source>
</evidence>
<dbReference type="Proteomes" id="UP000660262">
    <property type="component" value="Unassembled WGS sequence"/>
</dbReference>
<dbReference type="PROSITE" id="PS51184">
    <property type="entry name" value="JMJC"/>
    <property type="match status" value="1"/>
</dbReference>